<feature type="compositionally biased region" description="Low complexity" evidence="1">
    <location>
        <begin position="127"/>
        <end position="143"/>
    </location>
</feature>
<evidence type="ECO:0000256" key="1">
    <source>
        <dbReference type="SAM" id="MobiDB-lite"/>
    </source>
</evidence>
<evidence type="ECO:0008006" key="5">
    <source>
        <dbReference type="Google" id="ProtNLM"/>
    </source>
</evidence>
<feature type="region of interest" description="Disordered" evidence="1">
    <location>
        <begin position="34"/>
        <end position="143"/>
    </location>
</feature>
<feature type="compositionally biased region" description="Gly residues" evidence="1">
    <location>
        <begin position="94"/>
        <end position="105"/>
    </location>
</feature>
<feature type="region of interest" description="Disordered" evidence="1">
    <location>
        <begin position="318"/>
        <end position="365"/>
    </location>
</feature>
<keyword evidence="4" id="KW-1185">Reference proteome</keyword>
<dbReference type="EMBL" id="JBBWRZ010000010">
    <property type="protein sequence ID" value="KAK8227456.1"/>
    <property type="molecule type" value="Genomic_DNA"/>
</dbReference>
<evidence type="ECO:0000313" key="4">
    <source>
        <dbReference type="Proteomes" id="UP001492380"/>
    </source>
</evidence>
<sequence>MRFTILFLLATLLALINVRLVRATGNAEDLRILARAEEPPKDDKADPNKGQQGRKGGQDQQDPRAQGNGAGQQGGQGTTKGGDGQSGNGNKDGNTGGATKGGGDNQAGAGNKDLQLQPDVIQKGSESTGQGASGSDAGQAASDTSDDNFINFCEGDTLTNGAQVQGGSCNGIVMGKIPAQSQMVSAIIVNPKPGEDIAANQAFDIKVQTSNLKAGSFTNPQATYYAAPQDLDGGGDVIGHAHVVIQDMGGTMTPTNTLDASKFAFFKGINDAGNGDGLLTASVDNGLPAGTYRVCTMNSASNHQPVVMPVAQRGSQDDCTKFTVGQGKNANGNGGGGGGGNGDGNNGNKKGGDKQVQDQGKIGLNKIDRRLVRSAKFVHPAFSTA</sequence>
<evidence type="ECO:0000313" key="3">
    <source>
        <dbReference type="EMBL" id="KAK8227456.1"/>
    </source>
</evidence>
<reference evidence="3 4" key="1">
    <citation type="submission" date="2024-04" db="EMBL/GenBank/DDBJ databases">
        <title>Phyllosticta paracitricarpa is synonymous to the EU quarantine fungus P. citricarpa based on phylogenomic analyses.</title>
        <authorList>
            <consortium name="Lawrence Berkeley National Laboratory"/>
            <person name="Van Ingen-Buijs V.A."/>
            <person name="Van Westerhoven A.C."/>
            <person name="Haridas S."/>
            <person name="Skiadas P."/>
            <person name="Martin F."/>
            <person name="Groenewald J.Z."/>
            <person name="Crous P.W."/>
            <person name="Seidl M.F."/>
        </authorList>
    </citation>
    <scope>NUCLEOTIDE SEQUENCE [LARGE SCALE GENOMIC DNA]</scope>
    <source>
        <strain evidence="3 4">CBS 123374</strain>
    </source>
</reference>
<dbReference type="Proteomes" id="UP001492380">
    <property type="component" value="Unassembled WGS sequence"/>
</dbReference>
<feature type="compositionally biased region" description="Gly residues" evidence="1">
    <location>
        <begin position="68"/>
        <end position="87"/>
    </location>
</feature>
<accession>A0ABR1YFD8</accession>
<proteinExistence type="predicted"/>
<protein>
    <recommendedName>
        <fullName evidence="5">Ribosomal protein s17</fullName>
    </recommendedName>
</protein>
<name>A0ABR1YFD8_9PEZI</name>
<feature type="chain" id="PRO_5046189827" description="Ribosomal protein s17" evidence="2">
    <location>
        <begin position="24"/>
        <end position="385"/>
    </location>
</feature>
<organism evidence="3 4">
    <name type="scientific">Phyllosticta capitalensis</name>
    <dbReference type="NCBI Taxonomy" id="121624"/>
    <lineage>
        <taxon>Eukaryota</taxon>
        <taxon>Fungi</taxon>
        <taxon>Dikarya</taxon>
        <taxon>Ascomycota</taxon>
        <taxon>Pezizomycotina</taxon>
        <taxon>Dothideomycetes</taxon>
        <taxon>Dothideomycetes incertae sedis</taxon>
        <taxon>Botryosphaeriales</taxon>
        <taxon>Phyllostictaceae</taxon>
        <taxon>Phyllosticta</taxon>
    </lineage>
</organism>
<evidence type="ECO:0000256" key="2">
    <source>
        <dbReference type="SAM" id="SignalP"/>
    </source>
</evidence>
<gene>
    <name evidence="3" type="ORF">HDK90DRAFT_60491</name>
</gene>
<dbReference type="InterPro" id="IPR053216">
    <property type="entry name" value="Appressorial_penetr-assoc"/>
</dbReference>
<feature type="signal peptide" evidence="2">
    <location>
        <begin position="1"/>
        <end position="23"/>
    </location>
</feature>
<dbReference type="PANTHER" id="PTHR34587">
    <property type="entry name" value="VWFA DOMAIN-CONTAINING PROTEIN"/>
    <property type="match status" value="1"/>
</dbReference>
<keyword evidence="2" id="KW-0732">Signal</keyword>
<dbReference type="PANTHER" id="PTHR34587:SF2">
    <property type="entry name" value="G-PROTEIN COUPLED RECEPTORS FAMILY 1 PROFILE DOMAIN-CONTAINING PROTEIN"/>
    <property type="match status" value="1"/>
</dbReference>
<feature type="compositionally biased region" description="Gly residues" evidence="1">
    <location>
        <begin position="332"/>
        <end position="345"/>
    </location>
</feature>
<feature type="compositionally biased region" description="Basic and acidic residues" evidence="1">
    <location>
        <begin position="34"/>
        <end position="47"/>
    </location>
</feature>
<comment type="caution">
    <text evidence="3">The sequence shown here is derived from an EMBL/GenBank/DDBJ whole genome shotgun (WGS) entry which is preliminary data.</text>
</comment>